<dbReference type="Proteomes" id="UP000331127">
    <property type="component" value="Unassembled WGS sequence"/>
</dbReference>
<evidence type="ECO:0008006" key="3">
    <source>
        <dbReference type="Google" id="ProtNLM"/>
    </source>
</evidence>
<dbReference type="InterPro" id="IPR023214">
    <property type="entry name" value="HAD_sf"/>
</dbReference>
<dbReference type="SUPFAM" id="SSF56784">
    <property type="entry name" value="HAD-like"/>
    <property type="match status" value="1"/>
</dbReference>
<dbReference type="Gene3D" id="1.10.150.240">
    <property type="entry name" value="Putative phosphatase, domain 2"/>
    <property type="match status" value="1"/>
</dbReference>
<dbReference type="Pfam" id="PF13419">
    <property type="entry name" value="HAD_2"/>
    <property type="match status" value="1"/>
</dbReference>
<evidence type="ECO:0000313" key="1">
    <source>
        <dbReference type="EMBL" id="GES10048.1"/>
    </source>
</evidence>
<dbReference type="GO" id="GO:0005829">
    <property type="term" value="C:cytosol"/>
    <property type="evidence" value="ECO:0007669"/>
    <property type="project" value="TreeGrafter"/>
</dbReference>
<dbReference type="GO" id="GO:0008967">
    <property type="term" value="F:phosphoglycolate phosphatase activity"/>
    <property type="evidence" value="ECO:0007669"/>
    <property type="project" value="TreeGrafter"/>
</dbReference>
<sequence>MPPMTEPPAPVPTPVPAAGLLVLFDWNGTLVLDTARARDALNDVLRARGLAALSPGDFAIRFRLPMAEMFAALGVRRSEAADAESEWNAAVARRVARPRDGLVEGLGQLASRGATLGIVSAAAAQVIETDLLRIGVPTPFATIDTAVPDKARALRARRGTAQRAYYVGDTVHDIHSALVTGYVPIGVADGYTGVSRLVAAGATAIVGDLRELIGLIFRDPGGAAEGGAAR</sequence>
<gene>
    <name evidence="1" type="ORF">Amac_036450</name>
</gene>
<dbReference type="Gene3D" id="3.40.50.1000">
    <property type="entry name" value="HAD superfamily/HAD-like"/>
    <property type="match status" value="1"/>
</dbReference>
<dbReference type="GO" id="GO:0006281">
    <property type="term" value="P:DNA repair"/>
    <property type="evidence" value="ECO:0007669"/>
    <property type="project" value="TreeGrafter"/>
</dbReference>
<dbReference type="PANTHER" id="PTHR43434">
    <property type="entry name" value="PHOSPHOGLYCOLATE PHOSPHATASE"/>
    <property type="match status" value="1"/>
</dbReference>
<dbReference type="AlphaFoldDB" id="A0A5M3WV84"/>
<comment type="caution">
    <text evidence="1">The sequence shown here is derived from an EMBL/GenBank/DDBJ whole genome shotgun (WGS) entry which is preliminary data.</text>
</comment>
<dbReference type="InterPro" id="IPR023198">
    <property type="entry name" value="PGP-like_dom2"/>
</dbReference>
<accession>A0A5M3WV84</accession>
<proteinExistence type="predicted"/>
<dbReference type="EMBL" id="BLAE01000019">
    <property type="protein sequence ID" value="GES10048.1"/>
    <property type="molecule type" value="Genomic_DNA"/>
</dbReference>
<dbReference type="PANTHER" id="PTHR43434:SF1">
    <property type="entry name" value="PHOSPHOGLYCOLATE PHOSPHATASE"/>
    <property type="match status" value="1"/>
</dbReference>
<protein>
    <recommendedName>
        <fullName evidence="3">Phosphoglycolate phosphatase</fullName>
    </recommendedName>
</protein>
<dbReference type="InterPro" id="IPR050155">
    <property type="entry name" value="HAD-like_hydrolase_sf"/>
</dbReference>
<dbReference type="InterPro" id="IPR041492">
    <property type="entry name" value="HAD_2"/>
</dbReference>
<keyword evidence="2" id="KW-1185">Reference proteome</keyword>
<organism evidence="1 2">
    <name type="scientific">Acrocarpospora macrocephala</name>
    <dbReference type="NCBI Taxonomy" id="150177"/>
    <lineage>
        <taxon>Bacteria</taxon>
        <taxon>Bacillati</taxon>
        <taxon>Actinomycetota</taxon>
        <taxon>Actinomycetes</taxon>
        <taxon>Streptosporangiales</taxon>
        <taxon>Streptosporangiaceae</taxon>
        <taxon>Acrocarpospora</taxon>
    </lineage>
</organism>
<name>A0A5M3WV84_9ACTN</name>
<reference evidence="1 2" key="1">
    <citation type="submission" date="2019-10" db="EMBL/GenBank/DDBJ databases">
        <title>Whole genome shotgun sequence of Acrocarpospora macrocephala NBRC 16266.</title>
        <authorList>
            <person name="Ichikawa N."/>
            <person name="Kimura A."/>
            <person name="Kitahashi Y."/>
            <person name="Komaki H."/>
            <person name="Oguchi A."/>
        </authorList>
    </citation>
    <scope>NUCLEOTIDE SEQUENCE [LARGE SCALE GENOMIC DNA]</scope>
    <source>
        <strain evidence="1 2">NBRC 16266</strain>
    </source>
</reference>
<evidence type="ECO:0000313" key="2">
    <source>
        <dbReference type="Proteomes" id="UP000331127"/>
    </source>
</evidence>
<dbReference type="InterPro" id="IPR036412">
    <property type="entry name" value="HAD-like_sf"/>
</dbReference>